<reference evidence="2 3" key="1">
    <citation type="submission" date="2024-01" db="EMBL/GenBank/DDBJ databases">
        <title>The genomes of 5 underutilized Papilionoideae crops provide insights into root nodulation and disease resistanc.</title>
        <authorList>
            <person name="Yuan L."/>
        </authorList>
    </citation>
    <scope>NUCLEOTIDE SEQUENCE [LARGE SCALE GENOMIC DNA]</scope>
    <source>
        <strain evidence="2">ZHUSHIDOU_FW_LH</strain>
        <tissue evidence="2">Leaf</tissue>
    </source>
</reference>
<keyword evidence="3" id="KW-1185">Reference proteome</keyword>
<dbReference type="EMBL" id="JAYWIO010000001">
    <property type="protein sequence ID" value="KAK7292360.1"/>
    <property type="molecule type" value="Genomic_DNA"/>
</dbReference>
<gene>
    <name evidence="2" type="ORF">RIF29_08138</name>
</gene>
<accession>A0AAN9J4Z7</accession>
<proteinExistence type="predicted"/>
<feature type="transmembrane region" description="Helical" evidence="1">
    <location>
        <begin position="27"/>
        <end position="52"/>
    </location>
</feature>
<sequence>MTCPFQFYEEKKHKLERERHTRKPSSTLLYFLCSLSVKITLSCLLSSPLLFSHQPTNQPPLHHTLLFPSLSLLYYQFFNYSSNLLTITIINMR</sequence>
<keyword evidence="1" id="KW-1133">Transmembrane helix</keyword>
<protein>
    <submittedName>
        <fullName evidence="2">Uncharacterized protein</fullName>
    </submittedName>
</protein>
<organism evidence="2 3">
    <name type="scientific">Crotalaria pallida</name>
    <name type="common">Smooth rattlebox</name>
    <name type="synonym">Crotalaria striata</name>
    <dbReference type="NCBI Taxonomy" id="3830"/>
    <lineage>
        <taxon>Eukaryota</taxon>
        <taxon>Viridiplantae</taxon>
        <taxon>Streptophyta</taxon>
        <taxon>Embryophyta</taxon>
        <taxon>Tracheophyta</taxon>
        <taxon>Spermatophyta</taxon>
        <taxon>Magnoliopsida</taxon>
        <taxon>eudicotyledons</taxon>
        <taxon>Gunneridae</taxon>
        <taxon>Pentapetalae</taxon>
        <taxon>rosids</taxon>
        <taxon>fabids</taxon>
        <taxon>Fabales</taxon>
        <taxon>Fabaceae</taxon>
        <taxon>Papilionoideae</taxon>
        <taxon>50 kb inversion clade</taxon>
        <taxon>genistoids sensu lato</taxon>
        <taxon>core genistoids</taxon>
        <taxon>Crotalarieae</taxon>
        <taxon>Crotalaria</taxon>
    </lineage>
</organism>
<comment type="caution">
    <text evidence="2">The sequence shown here is derived from an EMBL/GenBank/DDBJ whole genome shotgun (WGS) entry which is preliminary data.</text>
</comment>
<keyword evidence="1" id="KW-0472">Membrane</keyword>
<dbReference type="AlphaFoldDB" id="A0AAN9J4Z7"/>
<evidence type="ECO:0000256" key="1">
    <source>
        <dbReference type="SAM" id="Phobius"/>
    </source>
</evidence>
<dbReference type="Proteomes" id="UP001372338">
    <property type="component" value="Unassembled WGS sequence"/>
</dbReference>
<name>A0AAN9J4Z7_CROPI</name>
<keyword evidence="1" id="KW-0812">Transmembrane</keyword>
<feature type="transmembrane region" description="Helical" evidence="1">
    <location>
        <begin position="72"/>
        <end position="92"/>
    </location>
</feature>
<evidence type="ECO:0000313" key="3">
    <source>
        <dbReference type="Proteomes" id="UP001372338"/>
    </source>
</evidence>
<evidence type="ECO:0000313" key="2">
    <source>
        <dbReference type="EMBL" id="KAK7292360.1"/>
    </source>
</evidence>